<dbReference type="PROSITE" id="PS50889">
    <property type="entry name" value="S4"/>
    <property type="match status" value="1"/>
</dbReference>
<comment type="function">
    <text evidence="7">One of the primary rRNA binding proteins, it binds directly to 16S rRNA where it nucleates assembly of the body of the 30S subunit.</text>
</comment>
<evidence type="ECO:0000259" key="8">
    <source>
        <dbReference type="SMART" id="SM00363"/>
    </source>
</evidence>
<comment type="similarity">
    <text evidence="1 7">Belongs to the universal ribosomal protein uS4 family.</text>
</comment>
<dbReference type="GO" id="GO:0006412">
    <property type="term" value="P:translation"/>
    <property type="evidence" value="ECO:0007669"/>
    <property type="project" value="UniProtKB-UniRule"/>
</dbReference>
<name>A0A0G0D7H7_9BACT</name>
<dbReference type="InterPro" id="IPR022801">
    <property type="entry name" value="Ribosomal_uS4"/>
</dbReference>
<evidence type="ECO:0000313" key="10">
    <source>
        <dbReference type="EMBL" id="KKP89228.1"/>
    </source>
</evidence>
<dbReference type="GO" id="GO:0042274">
    <property type="term" value="P:ribosomal small subunit biogenesis"/>
    <property type="evidence" value="ECO:0007669"/>
    <property type="project" value="TreeGrafter"/>
</dbReference>
<dbReference type="PATRIC" id="fig|1618333.3.peg.65"/>
<dbReference type="InterPro" id="IPR036986">
    <property type="entry name" value="S4_RNA-bd_sf"/>
</dbReference>
<keyword evidence="5 7" id="KW-0687">Ribonucleoprotein</keyword>
<dbReference type="InterPro" id="IPR002942">
    <property type="entry name" value="S4_RNA-bd"/>
</dbReference>
<dbReference type="SMART" id="SM00363">
    <property type="entry name" value="S4"/>
    <property type="match status" value="1"/>
</dbReference>
<comment type="caution">
    <text evidence="10">The sequence shown here is derived from an EMBL/GenBank/DDBJ whole genome shotgun (WGS) entry which is preliminary data.</text>
</comment>
<keyword evidence="3 7" id="KW-0694">RNA-binding</keyword>
<evidence type="ECO:0000313" key="11">
    <source>
        <dbReference type="Proteomes" id="UP000034316"/>
    </source>
</evidence>
<dbReference type="GO" id="GO:0003735">
    <property type="term" value="F:structural constituent of ribosome"/>
    <property type="evidence" value="ECO:0007669"/>
    <property type="project" value="InterPro"/>
</dbReference>
<evidence type="ECO:0000256" key="3">
    <source>
        <dbReference type="ARBA" id="ARBA00022884"/>
    </source>
</evidence>
<dbReference type="PANTHER" id="PTHR11831:SF4">
    <property type="entry name" value="SMALL RIBOSOMAL SUBUNIT PROTEIN US4M"/>
    <property type="match status" value="1"/>
</dbReference>
<keyword evidence="2 7" id="KW-0699">rRNA-binding</keyword>
<dbReference type="GO" id="GO:0015935">
    <property type="term" value="C:small ribosomal subunit"/>
    <property type="evidence" value="ECO:0007669"/>
    <property type="project" value="InterPro"/>
</dbReference>
<evidence type="ECO:0000256" key="5">
    <source>
        <dbReference type="ARBA" id="ARBA00023274"/>
    </source>
</evidence>
<protein>
    <recommendedName>
        <fullName evidence="6 7">Small ribosomal subunit protein uS4</fullName>
    </recommendedName>
</protein>
<dbReference type="STRING" id="1618333.UR93_C0001G0060"/>
<keyword evidence="4 7" id="KW-0689">Ribosomal protein</keyword>
<feature type="domain" description="Small ribosomal subunit protein uS4 N-terminal" evidence="9">
    <location>
        <begin position="5"/>
        <end position="94"/>
    </location>
</feature>
<gene>
    <name evidence="7" type="primary">rpsD</name>
    <name evidence="10" type="ORF">UR93_C0001G0060</name>
</gene>
<dbReference type="PANTHER" id="PTHR11831">
    <property type="entry name" value="30S 40S RIBOSOMAL PROTEIN"/>
    <property type="match status" value="1"/>
</dbReference>
<dbReference type="EMBL" id="LBRB01000001">
    <property type="protein sequence ID" value="KKP89228.1"/>
    <property type="molecule type" value="Genomic_DNA"/>
</dbReference>
<dbReference type="NCBIfam" id="NF003717">
    <property type="entry name" value="PRK05327.1"/>
    <property type="match status" value="1"/>
</dbReference>
<dbReference type="Pfam" id="PF00163">
    <property type="entry name" value="Ribosomal_S4"/>
    <property type="match status" value="1"/>
</dbReference>
<proteinExistence type="inferred from homology"/>
<dbReference type="InterPro" id="IPR005709">
    <property type="entry name" value="Ribosomal_uS4_bac-type"/>
</dbReference>
<dbReference type="HAMAP" id="MF_01306_B">
    <property type="entry name" value="Ribosomal_uS4_B"/>
    <property type="match status" value="1"/>
</dbReference>
<dbReference type="Proteomes" id="UP000034316">
    <property type="component" value="Unassembled WGS sequence"/>
</dbReference>
<evidence type="ECO:0000256" key="7">
    <source>
        <dbReference type="HAMAP-Rule" id="MF_01306"/>
    </source>
</evidence>
<dbReference type="FunFam" id="3.10.290.10:FF:000001">
    <property type="entry name" value="30S ribosomal protein S4"/>
    <property type="match status" value="1"/>
</dbReference>
<comment type="subunit">
    <text evidence="7">Part of the 30S ribosomal subunit. Contacts protein S5. The interaction surface between S4 and S5 is involved in control of translational fidelity.</text>
</comment>
<feature type="domain" description="RNA-binding S4" evidence="8">
    <location>
        <begin position="95"/>
        <end position="160"/>
    </location>
</feature>
<reference evidence="10 11" key="1">
    <citation type="journal article" date="2015" name="Nature">
        <title>rRNA introns, odd ribosomes, and small enigmatic genomes across a large radiation of phyla.</title>
        <authorList>
            <person name="Brown C.T."/>
            <person name="Hug L.A."/>
            <person name="Thomas B.C."/>
            <person name="Sharon I."/>
            <person name="Castelle C.J."/>
            <person name="Singh A."/>
            <person name="Wilkins M.J."/>
            <person name="Williams K.H."/>
            <person name="Banfield J.F."/>
        </authorList>
    </citation>
    <scope>NUCLEOTIDE SEQUENCE [LARGE SCALE GENOMIC DNA]</scope>
</reference>
<evidence type="ECO:0000259" key="9">
    <source>
        <dbReference type="SMART" id="SM01390"/>
    </source>
</evidence>
<dbReference type="Gene3D" id="3.10.290.10">
    <property type="entry name" value="RNA-binding S4 domain"/>
    <property type="match status" value="1"/>
</dbReference>
<evidence type="ECO:0000256" key="6">
    <source>
        <dbReference type="ARBA" id="ARBA00035254"/>
    </source>
</evidence>
<organism evidence="10 11">
    <name type="scientific">Berkelbacteria bacterium GW2011_GWA2_35_9</name>
    <dbReference type="NCBI Taxonomy" id="1618333"/>
    <lineage>
        <taxon>Bacteria</taxon>
        <taxon>Candidatus Berkelbacteria</taxon>
    </lineage>
</organism>
<evidence type="ECO:0000256" key="2">
    <source>
        <dbReference type="ARBA" id="ARBA00022730"/>
    </source>
</evidence>
<evidence type="ECO:0000256" key="1">
    <source>
        <dbReference type="ARBA" id="ARBA00007465"/>
    </source>
</evidence>
<dbReference type="SUPFAM" id="SSF55174">
    <property type="entry name" value="Alpha-L RNA-binding motif"/>
    <property type="match status" value="1"/>
</dbReference>
<dbReference type="SMART" id="SM01390">
    <property type="entry name" value="Ribosomal_S4"/>
    <property type="match status" value="1"/>
</dbReference>
<sequence length="199" mass="23263">MPKSKVYPSQLKKARSLKIAISAKQQKILSKRPYIPGQHGKKFRRKLSDYGLQLAEKQKAKFIYGLREKPFRRFFKIASKDPKATGELLLTLLERRLDNVVYRASFAKSRLHGRQMVSHAKFYLNDKKVNIPSIIIDKGDVLTIRKQADKDKLELQDNEIPNWLKIDKNKKSITVVKLPNRENAPFDLNEQLIVEFYNR</sequence>
<dbReference type="GO" id="GO:0019843">
    <property type="term" value="F:rRNA binding"/>
    <property type="evidence" value="ECO:0007669"/>
    <property type="project" value="UniProtKB-UniRule"/>
</dbReference>
<accession>A0A0G0D7H7</accession>
<dbReference type="Pfam" id="PF01479">
    <property type="entry name" value="S4"/>
    <property type="match status" value="1"/>
</dbReference>
<dbReference type="NCBIfam" id="TIGR01017">
    <property type="entry name" value="rpsD_bact"/>
    <property type="match status" value="1"/>
</dbReference>
<dbReference type="InterPro" id="IPR001912">
    <property type="entry name" value="Ribosomal_uS4_N"/>
</dbReference>
<dbReference type="CDD" id="cd00165">
    <property type="entry name" value="S4"/>
    <property type="match status" value="1"/>
</dbReference>
<dbReference type="Gene3D" id="1.10.1050.10">
    <property type="entry name" value="Ribosomal Protein S4 Delta 41, Chain A, domain 1"/>
    <property type="match status" value="1"/>
</dbReference>
<evidence type="ECO:0000256" key="4">
    <source>
        <dbReference type="ARBA" id="ARBA00022980"/>
    </source>
</evidence>
<comment type="function">
    <text evidence="7">With S5 and S12 plays an important role in translational accuracy.</text>
</comment>
<dbReference type="AlphaFoldDB" id="A0A0G0D7H7"/>